<protein>
    <submittedName>
        <fullName evidence="1">Uncharacterized protein</fullName>
    </submittedName>
</protein>
<proteinExistence type="predicted"/>
<organism evidence="1">
    <name type="scientific">Rhizophora mucronata</name>
    <name type="common">Asiatic mangrove</name>
    <dbReference type="NCBI Taxonomy" id="61149"/>
    <lineage>
        <taxon>Eukaryota</taxon>
        <taxon>Viridiplantae</taxon>
        <taxon>Streptophyta</taxon>
        <taxon>Embryophyta</taxon>
        <taxon>Tracheophyta</taxon>
        <taxon>Spermatophyta</taxon>
        <taxon>Magnoliopsida</taxon>
        <taxon>eudicotyledons</taxon>
        <taxon>Gunneridae</taxon>
        <taxon>Pentapetalae</taxon>
        <taxon>rosids</taxon>
        <taxon>fabids</taxon>
        <taxon>Malpighiales</taxon>
        <taxon>Rhizophoraceae</taxon>
        <taxon>Rhizophora</taxon>
    </lineage>
</organism>
<dbReference type="EMBL" id="GGEC01075452">
    <property type="protein sequence ID" value="MBX55936.1"/>
    <property type="molecule type" value="Transcribed_RNA"/>
</dbReference>
<evidence type="ECO:0000313" key="1">
    <source>
        <dbReference type="EMBL" id="MBX55936.1"/>
    </source>
</evidence>
<dbReference type="AlphaFoldDB" id="A0A2P2PMI0"/>
<accession>A0A2P2PMI0</accession>
<name>A0A2P2PMI0_RHIMU</name>
<sequence length="47" mass="5602">MSLIRSSAVRKKFLLNQNNELLIRLHKDRYFYFPLSLKSLPIMLPPV</sequence>
<reference evidence="1" key="1">
    <citation type="submission" date="2018-02" db="EMBL/GenBank/DDBJ databases">
        <title>Rhizophora mucronata_Transcriptome.</title>
        <authorList>
            <person name="Meera S.P."/>
            <person name="Sreeshan A."/>
            <person name="Augustine A."/>
        </authorList>
    </citation>
    <scope>NUCLEOTIDE SEQUENCE</scope>
    <source>
        <tissue evidence="1">Leaf</tissue>
    </source>
</reference>